<reference evidence="3" key="1">
    <citation type="journal article" date="2021" name="Nat. Commun.">
        <title>Genetic determinants of endophytism in the Arabidopsis root mycobiome.</title>
        <authorList>
            <person name="Mesny F."/>
            <person name="Miyauchi S."/>
            <person name="Thiergart T."/>
            <person name="Pickel B."/>
            <person name="Atanasova L."/>
            <person name="Karlsson M."/>
            <person name="Huettel B."/>
            <person name="Barry K.W."/>
            <person name="Haridas S."/>
            <person name="Chen C."/>
            <person name="Bauer D."/>
            <person name="Andreopoulos W."/>
            <person name="Pangilinan J."/>
            <person name="LaButti K."/>
            <person name="Riley R."/>
            <person name="Lipzen A."/>
            <person name="Clum A."/>
            <person name="Drula E."/>
            <person name="Henrissat B."/>
            <person name="Kohler A."/>
            <person name="Grigoriev I.V."/>
            <person name="Martin F.M."/>
            <person name="Hacquard S."/>
        </authorList>
    </citation>
    <scope>NUCLEOTIDE SEQUENCE</scope>
    <source>
        <strain evidence="3">FSSC 5 MPI-SDFR-AT-0091</strain>
    </source>
</reference>
<protein>
    <recommendedName>
        <fullName evidence="2">DUF7730 domain-containing protein</fullName>
    </recommendedName>
</protein>
<accession>A0A9P9KZC7</accession>
<dbReference type="Proteomes" id="UP000736672">
    <property type="component" value="Unassembled WGS sequence"/>
</dbReference>
<feature type="domain" description="DUF7730" evidence="2">
    <location>
        <begin position="173"/>
        <end position="236"/>
    </location>
</feature>
<evidence type="ECO:0000259" key="2">
    <source>
        <dbReference type="Pfam" id="PF24864"/>
    </source>
</evidence>
<evidence type="ECO:0000256" key="1">
    <source>
        <dbReference type="SAM" id="MobiDB-lite"/>
    </source>
</evidence>
<organism evidence="3 4">
    <name type="scientific">Fusarium solani</name>
    <name type="common">Filamentous fungus</name>
    <dbReference type="NCBI Taxonomy" id="169388"/>
    <lineage>
        <taxon>Eukaryota</taxon>
        <taxon>Fungi</taxon>
        <taxon>Dikarya</taxon>
        <taxon>Ascomycota</taxon>
        <taxon>Pezizomycotina</taxon>
        <taxon>Sordariomycetes</taxon>
        <taxon>Hypocreomycetidae</taxon>
        <taxon>Hypocreales</taxon>
        <taxon>Nectriaceae</taxon>
        <taxon>Fusarium</taxon>
        <taxon>Fusarium solani species complex</taxon>
    </lineage>
</organism>
<dbReference type="PANTHER" id="PTHR38790">
    <property type="entry name" value="2EXR DOMAIN-CONTAINING PROTEIN-RELATED"/>
    <property type="match status" value="1"/>
</dbReference>
<proteinExistence type="predicted"/>
<dbReference type="EMBL" id="JAGTJS010000004">
    <property type="protein sequence ID" value="KAH7271680.1"/>
    <property type="molecule type" value="Genomic_DNA"/>
</dbReference>
<keyword evidence="4" id="KW-1185">Reference proteome</keyword>
<dbReference type="InterPro" id="IPR056632">
    <property type="entry name" value="DUF7730"/>
</dbReference>
<sequence length="424" mass="49186">MRGSSAVVWLREKNPWKPPEPGMPYLPAERPRPLTASSESRDSKESPFFTKLPKEIRLEILRQAIGGTDIHIELDYDYPATLRKPPVKNHASRMSFRYGETWCKRTCSHWEKTAIVPNRWKPKKWRWWSCVCHRLGVTPFDATTRWGEDDPSYDRCKYGVNEWCKPTPGEAPLKCHVGAMGWLLCCRQAYREGIQVLYSTNAFLLSNTELILSLPKLLVPSRLESMTRVEMLWRIHPFREQQEQDPPLSDFDAFLTLTEQAPVIFPNVKMLYISLLGDMYAVEGDTCHQNYATEHVYRKVEQVVIKPMEDMIRKFPHLNTCIIALPSSCYGAEKRHALDNGGKVLEQRPHKAERLWRELRSAPALDGYWIQIGHRDMGAPYWLENLIGFYEPPERETEPMDILYTLDGCSPWGDKGGRLISQYT</sequence>
<dbReference type="Pfam" id="PF24864">
    <property type="entry name" value="DUF7730"/>
    <property type="match status" value="1"/>
</dbReference>
<dbReference type="OrthoDB" id="5049413at2759"/>
<evidence type="ECO:0000313" key="3">
    <source>
        <dbReference type="EMBL" id="KAH7271680.1"/>
    </source>
</evidence>
<name>A0A9P9KZC7_FUSSL</name>
<gene>
    <name evidence="3" type="ORF">B0J15DRAFT_576797</name>
</gene>
<evidence type="ECO:0000313" key="4">
    <source>
        <dbReference type="Proteomes" id="UP000736672"/>
    </source>
</evidence>
<comment type="caution">
    <text evidence="3">The sequence shown here is derived from an EMBL/GenBank/DDBJ whole genome shotgun (WGS) entry which is preliminary data.</text>
</comment>
<dbReference type="AlphaFoldDB" id="A0A9P9KZC7"/>
<dbReference type="PANTHER" id="PTHR38790:SF4">
    <property type="entry name" value="2EXR DOMAIN-CONTAINING PROTEIN"/>
    <property type="match status" value="1"/>
</dbReference>
<feature type="region of interest" description="Disordered" evidence="1">
    <location>
        <begin position="1"/>
        <end position="47"/>
    </location>
</feature>